<dbReference type="PANTHER" id="PTHR42953:SF1">
    <property type="entry name" value="METAL-BINDING PROTEIN HI_0362-RELATED"/>
    <property type="match status" value="1"/>
</dbReference>
<evidence type="ECO:0000256" key="1">
    <source>
        <dbReference type="ARBA" id="ARBA00004196"/>
    </source>
</evidence>
<feature type="chain" id="PRO_5013389786" evidence="5">
    <location>
        <begin position="22"/>
        <end position="312"/>
    </location>
</feature>
<dbReference type="PANTHER" id="PTHR42953">
    <property type="entry name" value="HIGH-AFFINITY ZINC UPTAKE SYSTEM PROTEIN ZNUA-RELATED"/>
    <property type="match status" value="1"/>
</dbReference>
<dbReference type="Pfam" id="PF01297">
    <property type="entry name" value="ZnuA"/>
    <property type="match status" value="1"/>
</dbReference>
<dbReference type="GO" id="GO:0030001">
    <property type="term" value="P:metal ion transport"/>
    <property type="evidence" value="ECO:0007669"/>
    <property type="project" value="InterPro"/>
</dbReference>
<dbReference type="EMBL" id="LQOJ01000042">
    <property type="protein sequence ID" value="ORV02062.1"/>
    <property type="molecule type" value="Genomic_DNA"/>
</dbReference>
<accession>A0A1X1RA42</accession>
<feature type="signal peptide" evidence="5">
    <location>
        <begin position="1"/>
        <end position="21"/>
    </location>
</feature>
<dbReference type="STRING" id="1793.AWC04_12600"/>
<comment type="subcellular location">
    <subcellularLocation>
        <location evidence="1">Cell envelope</location>
    </subcellularLocation>
</comment>
<evidence type="ECO:0000313" key="7">
    <source>
        <dbReference type="Proteomes" id="UP000193484"/>
    </source>
</evidence>
<keyword evidence="7" id="KW-1185">Reference proteome</keyword>
<dbReference type="AlphaFoldDB" id="A0A1X1RA42"/>
<dbReference type="GO" id="GO:0030313">
    <property type="term" value="C:cell envelope"/>
    <property type="evidence" value="ECO:0007669"/>
    <property type="project" value="UniProtKB-SubCell"/>
</dbReference>
<evidence type="ECO:0000256" key="3">
    <source>
        <dbReference type="ARBA" id="ARBA00022723"/>
    </source>
</evidence>
<dbReference type="Proteomes" id="UP000193484">
    <property type="component" value="Unassembled WGS sequence"/>
</dbReference>
<evidence type="ECO:0000256" key="4">
    <source>
        <dbReference type="ARBA" id="ARBA00022729"/>
    </source>
</evidence>
<sequence>MKTVIVTAVAFGTRLRLAALAAALTLPAALTACTTDDGPAPAGRGDCPTDPVAVVVSLDQWGDIVARLGGSCATVTTLLAGSAADPHDFEPPPADAVRMSGAQLVVLNGGNYDEWAAKLAATSAPGAPVISAVAQDGNPHVWYDPTAVTRVADAVTARLAELAPGAADYFAERHGVFAQQLTPYTAAIAKIKAGAPGRSYAATEPVFDPMAEQLGLVDRTPAGYRAAAARDSDPAPADLSAFLRLLSDRGVDLLIFNTQTQGALPAQLRDAARAAGVPVVEVTETIPPGTGSFLDWQLGQLRAVGEVLGVAV</sequence>
<gene>
    <name evidence="6" type="ORF">AWC04_12600</name>
</gene>
<proteinExistence type="predicted"/>
<organism evidence="6 7">
    <name type="scientific">Mycolicibacterium fallax</name>
    <name type="common">Mycobacterium fallax</name>
    <dbReference type="NCBI Taxonomy" id="1793"/>
    <lineage>
        <taxon>Bacteria</taxon>
        <taxon>Bacillati</taxon>
        <taxon>Actinomycetota</taxon>
        <taxon>Actinomycetes</taxon>
        <taxon>Mycobacteriales</taxon>
        <taxon>Mycobacteriaceae</taxon>
        <taxon>Mycolicibacterium</taxon>
    </lineage>
</organism>
<protein>
    <submittedName>
        <fullName evidence="6">ABC transporter substrate-binding protein</fullName>
    </submittedName>
</protein>
<keyword evidence="3" id="KW-0479">Metal-binding</keyword>
<dbReference type="SUPFAM" id="SSF53807">
    <property type="entry name" value="Helical backbone' metal receptor"/>
    <property type="match status" value="1"/>
</dbReference>
<keyword evidence="2" id="KW-0813">Transport</keyword>
<name>A0A1X1RA42_MYCFA</name>
<comment type="caution">
    <text evidence="6">The sequence shown here is derived from an EMBL/GenBank/DDBJ whole genome shotgun (WGS) entry which is preliminary data.</text>
</comment>
<keyword evidence="4 5" id="KW-0732">Signal</keyword>
<dbReference type="GO" id="GO:0046872">
    <property type="term" value="F:metal ion binding"/>
    <property type="evidence" value="ECO:0007669"/>
    <property type="project" value="UniProtKB-KW"/>
</dbReference>
<dbReference type="PROSITE" id="PS51257">
    <property type="entry name" value="PROKAR_LIPOPROTEIN"/>
    <property type="match status" value="1"/>
</dbReference>
<evidence type="ECO:0000313" key="6">
    <source>
        <dbReference type="EMBL" id="ORV02062.1"/>
    </source>
</evidence>
<evidence type="ECO:0000256" key="5">
    <source>
        <dbReference type="SAM" id="SignalP"/>
    </source>
</evidence>
<evidence type="ECO:0000256" key="2">
    <source>
        <dbReference type="ARBA" id="ARBA00022448"/>
    </source>
</evidence>
<dbReference type="Gene3D" id="3.40.50.1980">
    <property type="entry name" value="Nitrogenase molybdenum iron protein domain"/>
    <property type="match status" value="1"/>
</dbReference>
<dbReference type="InterPro" id="IPR006127">
    <property type="entry name" value="ZnuA-like"/>
</dbReference>
<dbReference type="InterPro" id="IPR050492">
    <property type="entry name" value="Bact_metal-bind_prot9"/>
</dbReference>
<reference evidence="6 7" key="1">
    <citation type="submission" date="2016-01" db="EMBL/GenBank/DDBJ databases">
        <title>The new phylogeny of the genus Mycobacterium.</title>
        <authorList>
            <person name="Tarcisio F."/>
            <person name="Conor M."/>
            <person name="Antonella G."/>
            <person name="Elisabetta G."/>
            <person name="Giulia F.S."/>
            <person name="Sara T."/>
            <person name="Anna F."/>
            <person name="Clotilde B."/>
            <person name="Roberto B."/>
            <person name="Veronica D.S."/>
            <person name="Fabio R."/>
            <person name="Monica P."/>
            <person name="Olivier J."/>
            <person name="Enrico T."/>
            <person name="Nicola S."/>
        </authorList>
    </citation>
    <scope>NUCLEOTIDE SEQUENCE [LARGE SCALE GENOMIC DNA]</scope>
    <source>
        <strain evidence="6 7">DSM 44179</strain>
    </source>
</reference>